<dbReference type="AlphaFoldDB" id="A0A1X7L205"/>
<dbReference type="InterPro" id="IPR003439">
    <property type="entry name" value="ABC_transporter-like_ATP-bd"/>
</dbReference>
<gene>
    <name evidence="6" type="ORF">SAMN06275492_14316</name>
</gene>
<dbReference type="InterPro" id="IPR051309">
    <property type="entry name" value="ABCF_ATPase"/>
</dbReference>
<evidence type="ECO:0000259" key="5">
    <source>
        <dbReference type="PROSITE" id="PS50893"/>
    </source>
</evidence>
<evidence type="ECO:0000313" key="7">
    <source>
        <dbReference type="Proteomes" id="UP000193355"/>
    </source>
</evidence>
<dbReference type="STRING" id="561720.SAMN06275492_14316"/>
<dbReference type="RefSeq" id="WP_085545533.1">
    <property type="nucleotide sequence ID" value="NZ_FXBB01000043.1"/>
</dbReference>
<feature type="domain" description="ABC transporter" evidence="5">
    <location>
        <begin position="323"/>
        <end position="537"/>
    </location>
</feature>
<dbReference type="OrthoDB" id="9801441at2"/>
<protein>
    <submittedName>
        <fullName evidence="6">ATP-binding cassette, subfamily F, member 3</fullName>
    </submittedName>
</protein>
<dbReference type="PROSITE" id="PS50893">
    <property type="entry name" value="ABC_TRANSPORTER_2"/>
    <property type="match status" value="2"/>
</dbReference>
<dbReference type="GO" id="GO:0016887">
    <property type="term" value="F:ATP hydrolysis activity"/>
    <property type="evidence" value="ECO:0007669"/>
    <property type="project" value="InterPro"/>
</dbReference>
<proteinExistence type="predicted"/>
<keyword evidence="3 6" id="KW-0067">ATP-binding</keyword>
<evidence type="ECO:0000256" key="3">
    <source>
        <dbReference type="ARBA" id="ARBA00022840"/>
    </source>
</evidence>
<keyword evidence="2" id="KW-0547">Nucleotide-binding</keyword>
<keyword evidence="1" id="KW-0677">Repeat</keyword>
<dbReference type="Gene3D" id="3.40.50.300">
    <property type="entry name" value="P-loop containing nucleotide triphosphate hydrolases"/>
    <property type="match status" value="2"/>
</dbReference>
<dbReference type="Pfam" id="PF12848">
    <property type="entry name" value="ABC_tran_Xtn"/>
    <property type="match status" value="1"/>
</dbReference>
<feature type="coiled-coil region" evidence="4">
    <location>
        <begin position="573"/>
        <end position="637"/>
    </location>
</feature>
<evidence type="ECO:0000256" key="2">
    <source>
        <dbReference type="ARBA" id="ARBA00022741"/>
    </source>
</evidence>
<feature type="domain" description="ABC transporter" evidence="5">
    <location>
        <begin position="2"/>
        <end position="263"/>
    </location>
</feature>
<name>A0A1X7L205_9BACT</name>
<dbReference type="GO" id="GO:0003677">
    <property type="term" value="F:DNA binding"/>
    <property type="evidence" value="ECO:0007669"/>
    <property type="project" value="InterPro"/>
</dbReference>
<dbReference type="EMBL" id="FXBB01000043">
    <property type="protein sequence ID" value="SMG47881.1"/>
    <property type="molecule type" value="Genomic_DNA"/>
</dbReference>
<accession>A0A1X7L205</accession>
<dbReference type="InterPro" id="IPR027417">
    <property type="entry name" value="P-loop_NTPase"/>
</dbReference>
<dbReference type="PANTHER" id="PTHR42855:SF2">
    <property type="entry name" value="DRUG RESISTANCE ABC TRANSPORTER,ATP-BINDING PROTEIN"/>
    <property type="match status" value="1"/>
</dbReference>
<sequence>MIDIGNLRLVLGGKTLYDNLSWRINDGTKVGLVGINGSGKTTLLKVLMGIIERDSGDLSITSGHRIGYLPQDLQELPDIPVIDYIKDRAGIDGLERSLRRAESELASCGEDGQARALERYERAMVAFEAAGGYSFDAMAKKAMKGLGFSPEDPSRPTSQFSGGWKMRVSLAAALLSRPDVLLLDEPTNHLDTESMEWLEGWLKTYPGTVVAISHDRHFMDKIMDSIAELSNKRITLYKGNFSQYLEESAARLDQLERERAKQVEEIEKTKQFIDRFRAKATKATQVQSRIKKLERMELVRIDGPDRTVAISFPSCPRSGHSVVEAENLGKSYGNIDVFGGVDFQITRGEKIALVGVNGAGKSTLSRLIARKERPDSGVIELGHNVSMGFFSQESSNNLDYQNTVWQEIYGASDRMTPEGKRSLLGAFLFSGDDIHKPISVLSGGEKSRVALVKLLLEQTNFLILDEPTNHLDMATKDLFQRALLEYDGTMVIVSHDRYFLDNLVDRVLEIRGGKLYDYPGNYSYFVEKRGQVEDDRPQETEVPSSLSLKDQKRLEAERRNRIYRQTRPMVKEVESLEARISELESRIDEIHSGLCDPEVLENSSMVQNLMVDLKPLEEELRRAMSRWEELMKAIETVEAQA</sequence>
<evidence type="ECO:0000256" key="4">
    <source>
        <dbReference type="SAM" id="Coils"/>
    </source>
</evidence>
<dbReference type="FunFam" id="3.40.50.300:FF:000011">
    <property type="entry name" value="Putative ABC transporter ATP-binding component"/>
    <property type="match status" value="1"/>
</dbReference>
<dbReference type="InterPro" id="IPR037118">
    <property type="entry name" value="Val-tRNA_synth_C_sf"/>
</dbReference>
<dbReference type="GO" id="GO:0005524">
    <property type="term" value="F:ATP binding"/>
    <property type="evidence" value="ECO:0007669"/>
    <property type="project" value="UniProtKB-KW"/>
</dbReference>
<dbReference type="InterPro" id="IPR017871">
    <property type="entry name" value="ABC_transporter-like_CS"/>
</dbReference>
<dbReference type="InterPro" id="IPR003593">
    <property type="entry name" value="AAA+_ATPase"/>
</dbReference>
<dbReference type="CDD" id="cd03221">
    <property type="entry name" value="ABCF_EF-3"/>
    <property type="match status" value="2"/>
</dbReference>
<evidence type="ECO:0000256" key="1">
    <source>
        <dbReference type="ARBA" id="ARBA00022737"/>
    </source>
</evidence>
<keyword evidence="4" id="KW-0175">Coiled coil</keyword>
<dbReference type="PROSITE" id="PS00211">
    <property type="entry name" value="ABC_TRANSPORTER_1"/>
    <property type="match status" value="2"/>
</dbReference>
<dbReference type="Pfam" id="PF16326">
    <property type="entry name" value="ABC_tran_CTD"/>
    <property type="match status" value="1"/>
</dbReference>
<organism evidence="6 7">
    <name type="scientific">Dethiosulfovibrio salsuginis</name>
    <dbReference type="NCBI Taxonomy" id="561720"/>
    <lineage>
        <taxon>Bacteria</taxon>
        <taxon>Thermotogati</taxon>
        <taxon>Synergistota</taxon>
        <taxon>Synergistia</taxon>
        <taxon>Synergistales</taxon>
        <taxon>Dethiosulfovibrionaceae</taxon>
        <taxon>Dethiosulfovibrio</taxon>
    </lineage>
</organism>
<dbReference type="SMART" id="SM00382">
    <property type="entry name" value="AAA"/>
    <property type="match status" value="2"/>
</dbReference>
<keyword evidence="7" id="KW-1185">Reference proteome</keyword>
<feature type="coiled-coil region" evidence="4">
    <location>
        <begin position="245"/>
        <end position="272"/>
    </location>
</feature>
<evidence type="ECO:0000313" key="6">
    <source>
        <dbReference type="EMBL" id="SMG47881.1"/>
    </source>
</evidence>
<dbReference type="InterPro" id="IPR032524">
    <property type="entry name" value="ABC_tran_C"/>
</dbReference>
<reference evidence="7" key="1">
    <citation type="submission" date="2017-04" db="EMBL/GenBank/DDBJ databases">
        <authorList>
            <person name="Varghese N."/>
            <person name="Submissions S."/>
        </authorList>
    </citation>
    <scope>NUCLEOTIDE SEQUENCE [LARGE SCALE GENOMIC DNA]</scope>
    <source>
        <strain evidence="7">USBA 82</strain>
    </source>
</reference>
<dbReference type="FunFam" id="3.40.50.300:FF:000309">
    <property type="entry name" value="ABC transporter ATP-binding protein"/>
    <property type="match status" value="1"/>
</dbReference>
<dbReference type="Gene3D" id="1.10.287.380">
    <property type="entry name" value="Valyl-tRNA synthetase, C-terminal domain"/>
    <property type="match status" value="1"/>
</dbReference>
<dbReference type="PANTHER" id="PTHR42855">
    <property type="entry name" value="ABC TRANSPORTER ATP-BINDING SUBUNIT"/>
    <property type="match status" value="1"/>
</dbReference>
<dbReference type="Pfam" id="PF00005">
    <property type="entry name" value="ABC_tran"/>
    <property type="match status" value="2"/>
</dbReference>
<dbReference type="Proteomes" id="UP000193355">
    <property type="component" value="Unassembled WGS sequence"/>
</dbReference>
<dbReference type="SUPFAM" id="SSF52540">
    <property type="entry name" value="P-loop containing nucleoside triphosphate hydrolases"/>
    <property type="match status" value="2"/>
</dbReference>
<dbReference type="InterPro" id="IPR032781">
    <property type="entry name" value="ABC_tran_Xtn"/>
</dbReference>